<sequence>MSDFVLVLVSAALVNHLILHSGTPDRARLHLLGLCSALSMLLMVPVALLLRQPQLAGLQLLLALPLLALLAWGIPTALARLRPHWPVQNLAPLLLGNVAVLGLLLQLATAQSSSAATGAWALGLGMGFWLALALFDELRQRLDHPDVPRAFRGLPIELISAGVMAMAFSGFNGLFTQ</sequence>
<comment type="subcellular location">
    <subcellularLocation>
        <location evidence="1">Endomembrane system</location>
        <topology evidence="1">Multi-pass membrane protein</topology>
    </subcellularLocation>
</comment>
<feature type="transmembrane region" description="Helical" evidence="8">
    <location>
        <begin position="155"/>
        <end position="175"/>
    </location>
</feature>
<evidence type="ECO:0000256" key="8">
    <source>
        <dbReference type="SAM" id="Phobius"/>
    </source>
</evidence>
<accession>A0AAD0L4K1</accession>
<keyword evidence="3" id="KW-0997">Cell inner membrane</keyword>
<dbReference type="AlphaFoldDB" id="A0AAD0L4K1"/>
<keyword evidence="7 8" id="KW-0472">Membrane</keyword>
<evidence type="ECO:0000256" key="5">
    <source>
        <dbReference type="ARBA" id="ARBA00022967"/>
    </source>
</evidence>
<evidence type="ECO:0000313" key="10">
    <source>
        <dbReference type="Proteomes" id="UP000251617"/>
    </source>
</evidence>
<feature type="transmembrane region" description="Helical" evidence="8">
    <location>
        <begin position="90"/>
        <end position="108"/>
    </location>
</feature>
<name>A0AAD0L4K1_PSEPU</name>
<dbReference type="InterPro" id="IPR003667">
    <property type="entry name" value="NqrDE/RnfAE"/>
</dbReference>
<proteinExistence type="predicted"/>
<feature type="transmembrane region" description="Helical" evidence="8">
    <location>
        <begin position="57"/>
        <end position="78"/>
    </location>
</feature>
<keyword evidence="5" id="KW-1278">Translocase</keyword>
<evidence type="ECO:0000256" key="1">
    <source>
        <dbReference type="ARBA" id="ARBA00004127"/>
    </source>
</evidence>
<dbReference type="EMBL" id="CP030750">
    <property type="protein sequence ID" value="AXA23818.1"/>
    <property type="molecule type" value="Genomic_DNA"/>
</dbReference>
<dbReference type="PANTHER" id="PTHR30335">
    <property type="entry name" value="INTEGRAL MEMBRANE PROTEIN OF SOXR-REDUCING COMPLEX"/>
    <property type="match status" value="1"/>
</dbReference>
<evidence type="ECO:0000256" key="7">
    <source>
        <dbReference type="ARBA" id="ARBA00023136"/>
    </source>
</evidence>
<keyword evidence="2" id="KW-0813">Transport</keyword>
<evidence type="ECO:0000256" key="6">
    <source>
        <dbReference type="ARBA" id="ARBA00022989"/>
    </source>
</evidence>
<evidence type="ECO:0000256" key="2">
    <source>
        <dbReference type="ARBA" id="ARBA00022448"/>
    </source>
</evidence>
<dbReference type="PANTHER" id="PTHR30335:SF0">
    <property type="entry name" value="ION-TRANSLOCATING OXIDOREDUCTASE COMPLEX SUBUNIT A"/>
    <property type="match status" value="1"/>
</dbReference>
<organism evidence="9 10">
    <name type="scientific">Pseudomonas putida</name>
    <name type="common">Arthrobacter siderocapsulatus</name>
    <dbReference type="NCBI Taxonomy" id="303"/>
    <lineage>
        <taxon>Bacteria</taxon>
        <taxon>Pseudomonadati</taxon>
        <taxon>Pseudomonadota</taxon>
        <taxon>Gammaproteobacteria</taxon>
        <taxon>Pseudomonadales</taxon>
        <taxon>Pseudomonadaceae</taxon>
        <taxon>Pseudomonas</taxon>
    </lineage>
</organism>
<dbReference type="GO" id="GO:0005886">
    <property type="term" value="C:plasma membrane"/>
    <property type="evidence" value="ECO:0007669"/>
    <property type="project" value="TreeGrafter"/>
</dbReference>
<dbReference type="Pfam" id="PF02508">
    <property type="entry name" value="Rnf-Nqr"/>
    <property type="match status" value="1"/>
</dbReference>
<keyword evidence="4 8" id="KW-0812">Transmembrane</keyword>
<gene>
    <name evidence="9" type="ORF">C1S65_06655</name>
</gene>
<evidence type="ECO:0000256" key="4">
    <source>
        <dbReference type="ARBA" id="ARBA00022692"/>
    </source>
</evidence>
<protein>
    <submittedName>
        <fullName evidence="9">Electron transporter RnfA</fullName>
    </submittedName>
</protein>
<keyword evidence="6 8" id="KW-1133">Transmembrane helix</keyword>
<evidence type="ECO:0000256" key="3">
    <source>
        <dbReference type="ARBA" id="ARBA00022519"/>
    </source>
</evidence>
<dbReference type="Proteomes" id="UP000251617">
    <property type="component" value="Chromosome"/>
</dbReference>
<evidence type="ECO:0000313" key="9">
    <source>
        <dbReference type="EMBL" id="AXA23818.1"/>
    </source>
</evidence>
<dbReference type="RefSeq" id="WP_112897615.1">
    <property type="nucleotide sequence ID" value="NZ_CP030750.1"/>
</dbReference>
<dbReference type="GO" id="GO:0012505">
    <property type="term" value="C:endomembrane system"/>
    <property type="evidence" value="ECO:0007669"/>
    <property type="project" value="UniProtKB-SubCell"/>
</dbReference>
<feature type="transmembrane region" description="Helical" evidence="8">
    <location>
        <begin position="29"/>
        <end position="50"/>
    </location>
</feature>
<dbReference type="InterPro" id="IPR050133">
    <property type="entry name" value="NqrDE/RnfAE_oxidrdctase"/>
</dbReference>
<reference evidence="9 10" key="1">
    <citation type="submission" date="2018-06" db="EMBL/GenBank/DDBJ databases">
        <title>The genome of Pseudomonas putida NX-1, a lignin degrader.</title>
        <authorList>
            <person name="Xu Z."/>
        </authorList>
    </citation>
    <scope>NUCLEOTIDE SEQUENCE [LARGE SCALE GENOMIC DNA]</scope>
    <source>
        <strain evidence="9 10">NX-1</strain>
    </source>
</reference>
<dbReference type="PIRSF" id="PIRSF006102">
    <property type="entry name" value="NQR_DE"/>
    <property type="match status" value="1"/>
</dbReference>
<feature type="transmembrane region" description="Helical" evidence="8">
    <location>
        <begin position="115"/>
        <end position="135"/>
    </location>
</feature>
<keyword evidence="3" id="KW-1003">Cell membrane</keyword>